<dbReference type="PANTHER" id="PTHR42912:SF93">
    <property type="entry name" value="N6-ADENOSINE-METHYLTRANSFERASE TMT1A"/>
    <property type="match status" value="1"/>
</dbReference>
<dbReference type="SUPFAM" id="SSF53335">
    <property type="entry name" value="S-adenosyl-L-methionine-dependent methyltransferases"/>
    <property type="match status" value="1"/>
</dbReference>
<dbReference type="NCBIfam" id="NF045667">
    <property type="entry name" value="MTase_DVU1556"/>
    <property type="match status" value="1"/>
</dbReference>
<protein>
    <submittedName>
        <fullName evidence="2">Methyltransferase type 11</fullName>
    </submittedName>
</protein>
<proteinExistence type="predicted"/>
<dbReference type="Pfam" id="PF08241">
    <property type="entry name" value="Methyltransf_11"/>
    <property type="match status" value="1"/>
</dbReference>
<dbReference type="InterPro" id="IPR050508">
    <property type="entry name" value="Methyltransf_Superfamily"/>
</dbReference>
<keyword evidence="2" id="KW-0489">Methyltransferase</keyword>
<dbReference type="AlphaFoldDB" id="B8DK00"/>
<feature type="domain" description="Methyltransferase type 11" evidence="1">
    <location>
        <begin position="89"/>
        <end position="182"/>
    </location>
</feature>
<gene>
    <name evidence="2" type="ordered locus">DvMF_0639</name>
</gene>
<dbReference type="GO" id="GO:0008757">
    <property type="term" value="F:S-adenosylmethionine-dependent methyltransferase activity"/>
    <property type="evidence" value="ECO:0007669"/>
    <property type="project" value="InterPro"/>
</dbReference>
<name>B8DK00_NITV9</name>
<reference evidence="2" key="1">
    <citation type="submission" date="2008-10" db="EMBL/GenBank/DDBJ databases">
        <title>Complete sequence of Desulfovibrio vulgaris str. 'Miyazaki F'.</title>
        <authorList>
            <person name="Lucas S."/>
            <person name="Copeland A."/>
            <person name="Lapidus A."/>
            <person name="Glavina del Rio T."/>
            <person name="Dalin E."/>
            <person name="Tice H."/>
            <person name="Bruce D."/>
            <person name="Goodwin L."/>
            <person name="Pitluck S."/>
            <person name="Sims D."/>
            <person name="Brettin T."/>
            <person name="Detter J.C."/>
            <person name="Han C."/>
            <person name="Larimer F."/>
            <person name="Land M."/>
            <person name="Hauser L."/>
            <person name="Kyrpides N."/>
            <person name="Mikhailova N."/>
            <person name="Hazen T.C."/>
            <person name="Richardson P."/>
        </authorList>
    </citation>
    <scope>NUCLEOTIDE SEQUENCE</scope>
    <source>
        <strain evidence="2">Miyazaki F</strain>
    </source>
</reference>
<dbReference type="EMBL" id="CP001197">
    <property type="protein sequence ID" value="ACL07596.1"/>
    <property type="molecule type" value="Genomic_DNA"/>
</dbReference>
<dbReference type="STRING" id="883.DvMF_0639"/>
<dbReference type="Gene3D" id="3.40.50.150">
    <property type="entry name" value="Vaccinia Virus protein VP39"/>
    <property type="match status" value="1"/>
</dbReference>
<dbReference type="CDD" id="cd02440">
    <property type="entry name" value="AdoMet_MTases"/>
    <property type="match status" value="1"/>
</dbReference>
<dbReference type="InterPro" id="IPR013216">
    <property type="entry name" value="Methyltransf_11"/>
</dbReference>
<dbReference type="PANTHER" id="PTHR42912">
    <property type="entry name" value="METHYLTRANSFERASE"/>
    <property type="match status" value="1"/>
</dbReference>
<dbReference type="eggNOG" id="COG2226">
    <property type="taxonomic scope" value="Bacteria"/>
</dbReference>
<keyword evidence="2" id="KW-0808">Transferase</keyword>
<evidence type="ECO:0000313" key="2">
    <source>
        <dbReference type="EMBL" id="ACL07596.1"/>
    </source>
</evidence>
<dbReference type="KEGG" id="dvm:DvMF_0639"/>
<evidence type="ECO:0000259" key="1">
    <source>
        <dbReference type="Pfam" id="PF08241"/>
    </source>
</evidence>
<organism evidence="2">
    <name type="scientific">Nitratidesulfovibrio vulgaris (strain DSM 19637 / Miyazaki F)</name>
    <name type="common">Desulfovibrio vulgaris</name>
    <dbReference type="NCBI Taxonomy" id="883"/>
    <lineage>
        <taxon>Bacteria</taxon>
        <taxon>Pseudomonadati</taxon>
        <taxon>Thermodesulfobacteriota</taxon>
        <taxon>Desulfovibrionia</taxon>
        <taxon>Desulfovibrionales</taxon>
        <taxon>Desulfovibrionaceae</taxon>
        <taxon>Nitratidesulfovibrio</taxon>
    </lineage>
</organism>
<dbReference type="GO" id="GO:0032259">
    <property type="term" value="P:methylation"/>
    <property type="evidence" value="ECO:0007669"/>
    <property type="project" value="UniProtKB-KW"/>
</dbReference>
<dbReference type="HOGENOM" id="CLU_039068_9_1_7"/>
<dbReference type="InterPro" id="IPR029063">
    <property type="entry name" value="SAM-dependent_MTases_sf"/>
</dbReference>
<accession>B8DK00</accession>
<sequence>MTVPSGLDASAFVPGVAVPSGDAALAGDSAPVAGPRGLWEHSALRGPWEHPALRAVAGATLRPGGVALTWRALELARQLTMWPHNARVLDLGCGPGETVALLREGGMAAVGLDISASLLAEALARNGRMPLIRACAGAAPGLPLRTASLDGVFCECVLSVLPQQQGVLAELARVLRPGGVLVWTDLYVRLGRAADVWRGKGGCPDGCAESCGDGDESRCSGPQPGVLSCRAGAMPRAGMEAMLRRAGFTVLAFEDHSRLLAELAGRLLFAGADPAELFGCGGAGGGRAGYALLLARRGDAVSREYAP</sequence>